<reference evidence="2 3" key="1">
    <citation type="submission" date="2011-08" db="EMBL/GenBank/DDBJ databases">
        <title>The Genome Sequence of Clostridium orbiscindens 1_3_50AFAA.</title>
        <authorList>
            <consortium name="The Broad Institute Genome Sequencing Platform"/>
            <person name="Earl A."/>
            <person name="Ward D."/>
            <person name="Feldgarden M."/>
            <person name="Gevers D."/>
            <person name="Daigneault M."/>
            <person name="Strauss J."/>
            <person name="Allen-Vercoe E."/>
            <person name="Young S.K."/>
            <person name="Zeng Q."/>
            <person name="Gargeya S."/>
            <person name="Fitzgerald M."/>
            <person name="Haas B."/>
            <person name="Abouelleil A."/>
            <person name="Alvarado L."/>
            <person name="Arachchi H.M."/>
            <person name="Berlin A."/>
            <person name="Brown A."/>
            <person name="Chapman S.B."/>
            <person name="Chen Z."/>
            <person name="Dunbar C."/>
            <person name="Freedman E."/>
            <person name="Gearin G."/>
            <person name="Gellesch M."/>
            <person name="Goldberg J."/>
            <person name="Griggs A."/>
            <person name="Gujja S."/>
            <person name="Heiman D."/>
            <person name="Howarth C."/>
            <person name="Larson L."/>
            <person name="Lui A."/>
            <person name="MacDonald P.J.P."/>
            <person name="Montmayeur A."/>
            <person name="Murphy C."/>
            <person name="Neiman D."/>
            <person name="Pearson M."/>
            <person name="Priest M."/>
            <person name="Roberts A."/>
            <person name="Saif S."/>
            <person name="Shea T."/>
            <person name="Shenoy N."/>
            <person name="Sisk P."/>
            <person name="Stolte C."/>
            <person name="Sykes S."/>
            <person name="Wortman J."/>
            <person name="Nusbaum C."/>
            <person name="Birren B."/>
        </authorList>
    </citation>
    <scope>NUCLEOTIDE SEQUENCE [LARGE SCALE GENOMIC DNA]</scope>
    <source>
        <strain evidence="2 3">1_3_50AFAA</strain>
    </source>
</reference>
<dbReference type="Proteomes" id="UP000029585">
    <property type="component" value="Unassembled WGS sequence"/>
</dbReference>
<protein>
    <recommendedName>
        <fullName evidence="1">Polymerase beta nucleotidyltransferase domain-containing protein</fullName>
    </recommendedName>
</protein>
<dbReference type="AlphaFoldDB" id="A0A096BAH7"/>
<dbReference type="InterPro" id="IPR043519">
    <property type="entry name" value="NT_sf"/>
</dbReference>
<dbReference type="eggNOG" id="COG1669">
    <property type="taxonomic scope" value="Bacteria"/>
</dbReference>
<proteinExistence type="predicted"/>
<keyword evidence="3" id="KW-1185">Reference proteome</keyword>
<dbReference type="EMBL" id="ADLO01000042">
    <property type="protein sequence ID" value="KGF56408.1"/>
    <property type="molecule type" value="Genomic_DNA"/>
</dbReference>
<name>A0A096BAH7_FLAPL</name>
<organism evidence="2 3">
    <name type="scientific">Flavonifractor plautii 1_3_50AFAA</name>
    <dbReference type="NCBI Taxonomy" id="742738"/>
    <lineage>
        <taxon>Bacteria</taxon>
        <taxon>Bacillati</taxon>
        <taxon>Bacillota</taxon>
        <taxon>Clostridia</taxon>
        <taxon>Eubacteriales</taxon>
        <taxon>Oscillospiraceae</taxon>
        <taxon>Flavonifractor</taxon>
    </lineage>
</organism>
<dbReference type="SUPFAM" id="SSF81301">
    <property type="entry name" value="Nucleotidyltransferase"/>
    <property type="match status" value="1"/>
</dbReference>
<feature type="domain" description="Polymerase beta nucleotidyltransferase" evidence="1">
    <location>
        <begin position="16"/>
        <end position="99"/>
    </location>
</feature>
<sequence>MSKIYTVPELQSVLSPIFRANGVRKATLFGSYAKGVATASSDVDLLVDSGLRGLAFFGLLEQVTEALDTPVDLIDVSQVETGSEIAREIQKSGVALFEQ</sequence>
<gene>
    <name evidence="2" type="ORF">HMPREF9460_01102</name>
</gene>
<dbReference type="CDD" id="cd05403">
    <property type="entry name" value="NT_KNTase_like"/>
    <property type="match status" value="1"/>
</dbReference>
<dbReference type="RefSeq" id="WP_044939709.1">
    <property type="nucleotide sequence ID" value="NZ_KN174162.1"/>
</dbReference>
<evidence type="ECO:0000259" key="1">
    <source>
        <dbReference type="Pfam" id="PF18765"/>
    </source>
</evidence>
<comment type="caution">
    <text evidence="2">The sequence shown here is derived from an EMBL/GenBank/DDBJ whole genome shotgun (WGS) entry which is preliminary data.</text>
</comment>
<accession>A0A096BAH7</accession>
<evidence type="ECO:0000313" key="2">
    <source>
        <dbReference type="EMBL" id="KGF56408.1"/>
    </source>
</evidence>
<dbReference type="PATRIC" id="fig|742738.3.peg.1145"/>
<dbReference type="Pfam" id="PF18765">
    <property type="entry name" value="Polbeta"/>
    <property type="match status" value="1"/>
</dbReference>
<dbReference type="InterPro" id="IPR041633">
    <property type="entry name" value="Polbeta"/>
</dbReference>
<dbReference type="Gene3D" id="3.30.460.10">
    <property type="entry name" value="Beta Polymerase, domain 2"/>
    <property type="match status" value="1"/>
</dbReference>
<evidence type="ECO:0000313" key="3">
    <source>
        <dbReference type="Proteomes" id="UP000029585"/>
    </source>
</evidence>
<dbReference type="HOGENOM" id="CLU_130257_7_2_9"/>